<dbReference type="InterPro" id="IPR007837">
    <property type="entry name" value="DinB"/>
</dbReference>
<dbReference type="Gene3D" id="1.20.120.450">
    <property type="entry name" value="dinb family like domain"/>
    <property type="match status" value="1"/>
</dbReference>
<gene>
    <name evidence="4" type="ORF">AZF04_16630</name>
</gene>
<dbReference type="STRING" id="519424.AZF04_16630"/>
<accession>A0A162ENI5</accession>
<protein>
    <submittedName>
        <fullName evidence="4">Damage-inducible protein DinB</fullName>
    </submittedName>
</protein>
<feature type="binding site" evidence="3">
    <location>
        <position position="118"/>
    </location>
    <ligand>
        <name>a divalent metal cation</name>
        <dbReference type="ChEBI" id="CHEBI:60240"/>
    </ligand>
</feature>
<dbReference type="EMBL" id="LTAO01000007">
    <property type="protein sequence ID" value="KYG33340.1"/>
    <property type="molecule type" value="Genomic_DNA"/>
</dbReference>
<organism evidence="4 5">
    <name type="scientific">Alkalihalobacillus trypoxylicola</name>
    <dbReference type="NCBI Taxonomy" id="519424"/>
    <lineage>
        <taxon>Bacteria</taxon>
        <taxon>Bacillati</taxon>
        <taxon>Bacillota</taxon>
        <taxon>Bacilli</taxon>
        <taxon>Bacillales</taxon>
        <taxon>Bacillaceae</taxon>
        <taxon>Alkalihalobacillus</taxon>
    </lineage>
</organism>
<feature type="binding site" evidence="3">
    <location>
        <position position="42"/>
    </location>
    <ligand>
        <name>a divalent metal cation</name>
        <dbReference type="ChEBI" id="CHEBI:60240"/>
    </ligand>
</feature>
<comment type="similarity">
    <text evidence="1">Belongs to the DinB family.</text>
</comment>
<evidence type="ECO:0000256" key="2">
    <source>
        <dbReference type="ARBA" id="ARBA00022723"/>
    </source>
</evidence>
<dbReference type="RefSeq" id="WP_061947882.1">
    <property type="nucleotide sequence ID" value="NZ_LTAO01000007.1"/>
</dbReference>
<evidence type="ECO:0000256" key="3">
    <source>
        <dbReference type="PIRSR" id="PIRSR607837-1"/>
    </source>
</evidence>
<proteinExistence type="inferred from homology"/>
<evidence type="ECO:0000313" key="5">
    <source>
        <dbReference type="Proteomes" id="UP000075806"/>
    </source>
</evidence>
<dbReference type="Pfam" id="PF05163">
    <property type="entry name" value="DinB"/>
    <property type="match status" value="1"/>
</dbReference>
<dbReference type="InterPro" id="IPR034660">
    <property type="entry name" value="DinB/YfiT-like"/>
</dbReference>
<name>A0A162ENI5_9BACI</name>
<evidence type="ECO:0000256" key="1">
    <source>
        <dbReference type="ARBA" id="ARBA00008635"/>
    </source>
</evidence>
<evidence type="ECO:0000313" key="4">
    <source>
        <dbReference type="EMBL" id="KYG33340.1"/>
    </source>
</evidence>
<keyword evidence="5" id="KW-1185">Reference proteome</keyword>
<dbReference type="OrthoDB" id="2863248at2"/>
<feature type="binding site" evidence="3">
    <location>
        <position position="114"/>
    </location>
    <ligand>
        <name>a divalent metal cation</name>
        <dbReference type="ChEBI" id="CHEBI:60240"/>
    </ligand>
</feature>
<dbReference type="Proteomes" id="UP000075806">
    <property type="component" value="Unassembled WGS sequence"/>
</dbReference>
<sequence length="143" mass="16346">MDIKGLEYAIGMTNQLSETISIEKWDEPLMKDIGTLRKLFVHLVRVRNIYRDGLETGVLAFPGVRPQKSVDLKNELHISKEQLIKAFLSTKCTTVAFHDEILTVEEVYSMAIQHEGIHQGQFAVALQNKGIELPPTWKKDWNL</sequence>
<dbReference type="GO" id="GO:0046872">
    <property type="term" value="F:metal ion binding"/>
    <property type="evidence" value="ECO:0007669"/>
    <property type="project" value="UniProtKB-KW"/>
</dbReference>
<dbReference type="SUPFAM" id="SSF109854">
    <property type="entry name" value="DinB/YfiT-like putative metalloenzymes"/>
    <property type="match status" value="1"/>
</dbReference>
<reference evidence="4" key="1">
    <citation type="submission" date="2016-02" db="EMBL/GenBank/DDBJ databases">
        <title>Genome sequence of Bacillus trypoxylicola KCTC 13244(T).</title>
        <authorList>
            <person name="Jeong H."/>
            <person name="Park S.-H."/>
            <person name="Choi S.-K."/>
        </authorList>
    </citation>
    <scope>NUCLEOTIDE SEQUENCE [LARGE SCALE GENOMIC DNA]</scope>
    <source>
        <strain evidence="4">KCTC 13244</strain>
    </source>
</reference>
<dbReference type="AlphaFoldDB" id="A0A162ENI5"/>
<comment type="caution">
    <text evidence="4">The sequence shown here is derived from an EMBL/GenBank/DDBJ whole genome shotgun (WGS) entry which is preliminary data.</text>
</comment>
<keyword evidence="2 3" id="KW-0479">Metal-binding</keyword>